<keyword evidence="4" id="KW-0436">Ligase</keyword>
<feature type="domain" description="Alanyl-transfer RNA synthetases family profile" evidence="10">
    <location>
        <begin position="1"/>
        <end position="322"/>
    </location>
</feature>
<keyword evidence="12" id="KW-1185">Reference proteome</keyword>
<comment type="caution">
    <text evidence="11">The sequence shown here is derived from an EMBL/GenBank/DDBJ whole genome shotgun (WGS) entry which is preliminary data.</text>
</comment>
<dbReference type="SUPFAM" id="SSF101353">
    <property type="entry name" value="Putative anticodon-binding domain of alanyl-tRNA synthetase (AlaRS)"/>
    <property type="match status" value="1"/>
</dbReference>
<gene>
    <name evidence="11" type="ORF">BJ554DRAFT_4329</name>
</gene>
<evidence type="ECO:0000256" key="5">
    <source>
        <dbReference type="ARBA" id="ARBA00022741"/>
    </source>
</evidence>
<dbReference type="GO" id="GO:0006419">
    <property type="term" value="P:alanyl-tRNA aminoacylation"/>
    <property type="evidence" value="ECO:0007669"/>
    <property type="project" value="InterPro"/>
</dbReference>
<keyword evidence="7" id="KW-0694">RNA-binding</keyword>
<name>A0A8H7ZMV5_9FUNG</name>
<dbReference type="FunFam" id="3.30.980.10:FF:000004">
    <property type="entry name" value="Alanine--tRNA ligase, cytoplasmic"/>
    <property type="match status" value="1"/>
</dbReference>
<dbReference type="PROSITE" id="PS50860">
    <property type="entry name" value="AA_TRNA_LIGASE_II_ALA"/>
    <property type="match status" value="1"/>
</dbReference>
<dbReference type="Gene3D" id="2.40.30.130">
    <property type="match status" value="1"/>
</dbReference>
<dbReference type="GO" id="GO:0002161">
    <property type="term" value="F:aminoacyl-tRNA deacylase activity"/>
    <property type="evidence" value="ECO:0007669"/>
    <property type="project" value="TreeGrafter"/>
</dbReference>
<feature type="non-terminal residue" evidence="11">
    <location>
        <position position="1"/>
    </location>
</feature>
<evidence type="ECO:0000256" key="6">
    <source>
        <dbReference type="ARBA" id="ARBA00022840"/>
    </source>
</evidence>
<dbReference type="SUPFAM" id="SSF55186">
    <property type="entry name" value="ThrRS/AlaRS common domain"/>
    <property type="match status" value="1"/>
</dbReference>
<keyword evidence="6" id="KW-0067">ATP-binding</keyword>
<dbReference type="GO" id="GO:0005524">
    <property type="term" value="F:ATP binding"/>
    <property type="evidence" value="ECO:0007669"/>
    <property type="project" value="UniProtKB-KW"/>
</dbReference>
<evidence type="ECO:0000256" key="3">
    <source>
        <dbReference type="ARBA" id="ARBA00022555"/>
    </source>
</evidence>
<dbReference type="EC" id="6.1.1.7" evidence="2"/>
<protein>
    <recommendedName>
        <fullName evidence="2">alanine--tRNA ligase</fullName>
        <ecNumber evidence="2">6.1.1.7</ecNumber>
    </recommendedName>
</protein>
<dbReference type="GO" id="GO:0005739">
    <property type="term" value="C:mitochondrion"/>
    <property type="evidence" value="ECO:0007669"/>
    <property type="project" value="TreeGrafter"/>
</dbReference>
<dbReference type="InterPro" id="IPR018164">
    <property type="entry name" value="Ala-tRNA-synth_IIc_N"/>
</dbReference>
<evidence type="ECO:0000256" key="8">
    <source>
        <dbReference type="ARBA" id="ARBA00022917"/>
    </source>
</evidence>
<organism evidence="11 12">
    <name type="scientific">Olpidium bornovanus</name>
    <dbReference type="NCBI Taxonomy" id="278681"/>
    <lineage>
        <taxon>Eukaryota</taxon>
        <taxon>Fungi</taxon>
        <taxon>Fungi incertae sedis</taxon>
        <taxon>Olpidiomycota</taxon>
        <taxon>Olpidiomycotina</taxon>
        <taxon>Olpidiomycetes</taxon>
        <taxon>Olpidiales</taxon>
        <taxon>Olpidiaceae</taxon>
        <taxon>Olpidium</taxon>
    </lineage>
</organism>
<proteinExistence type="inferred from homology"/>
<comment type="similarity">
    <text evidence="1">Belongs to the class-II aminoacyl-tRNA synthetase family.</text>
</comment>
<dbReference type="PANTHER" id="PTHR11777:SF9">
    <property type="entry name" value="ALANINE--TRNA LIGASE, CYTOPLASMIC"/>
    <property type="match status" value="1"/>
</dbReference>
<dbReference type="GO" id="GO:0004813">
    <property type="term" value="F:alanine-tRNA ligase activity"/>
    <property type="evidence" value="ECO:0007669"/>
    <property type="project" value="UniProtKB-EC"/>
</dbReference>
<dbReference type="OrthoDB" id="2423964at2759"/>
<dbReference type="AlphaFoldDB" id="A0A8H7ZMV5"/>
<dbReference type="SUPFAM" id="SSF50447">
    <property type="entry name" value="Translation proteins"/>
    <property type="match status" value="1"/>
</dbReference>
<evidence type="ECO:0000256" key="4">
    <source>
        <dbReference type="ARBA" id="ARBA00022598"/>
    </source>
</evidence>
<dbReference type="Gene3D" id="3.30.980.10">
    <property type="entry name" value="Threonyl-trna Synthetase, Chain A, domain 2"/>
    <property type="match status" value="1"/>
</dbReference>
<dbReference type="InterPro" id="IPR009000">
    <property type="entry name" value="Transl_B-barrel_sf"/>
</dbReference>
<dbReference type="PANTHER" id="PTHR11777">
    <property type="entry name" value="ALANYL-TRNA SYNTHETASE"/>
    <property type="match status" value="1"/>
</dbReference>
<dbReference type="Pfam" id="PF01411">
    <property type="entry name" value="tRNA-synt_2c"/>
    <property type="match status" value="1"/>
</dbReference>
<evidence type="ECO:0000313" key="12">
    <source>
        <dbReference type="Proteomes" id="UP000673691"/>
    </source>
</evidence>
<dbReference type="EMBL" id="JAEFCI010012378">
    <property type="protein sequence ID" value="KAG5456040.1"/>
    <property type="molecule type" value="Genomic_DNA"/>
</dbReference>
<dbReference type="InterPro" id="IPR018163">
    <property type="entry name" value="Thr/Ala-tRNA-synth_IIc_edit"/>
</dbReference>
<evidence type="ECO:0000256" key="1">
    <source>
        <dbReference type="ARBA" id="ARBA00008226"/>
    </source>
</evidence>
<dbReference type="InterPro" id="IPR018165">
    <property type="entry name" value="Ala-tRNA-synth_IIc_core"/>
</dbReference>
<keyword evidence="3" id="KW-0820">tRNA-binding</keyword>
<dbReference type="GO" id="GO:0000049">
    <property type="term" value="F:tRNA binding"/>
    <property type="evidence" value="ECO:0007669"/>
    <property type="project" value="UniProtKB-KW"/>
</dbReference>
<keyword evidence="9 11" id="KW-0030">Aminoacyl-tRNA synthetase</keyword>
<sequence length="348" mass="37901">AQARDAGRKSISGVDVWQLYDTYGFPVDLTRLMAEENGMAVDELEFLAEQERAKERSRAGRAGSASAADIKLNVHAIAEVDRMNVKKTDDSFKYGKEQIEAKIVALYTGSDFVRSVGNEATIGVILDRTNFYAEAGGQEADHGTLAIDGRSDFAVETVQAYGGYVVHIGYLKYGELSVGDTVVCTYDELRRWPLRNNHTGTHILNFALAKVLGPAVDQKGSLVAPDKLRFDFTHKSPCTPAQLTEIERICQELVARNVPVFSREVPLAVAKAINGLRAVFGEVYPDPVRVISIGVPVEDLMADVGNPKWRETSVEFCGGTLVAVSVPGAKKWSVNIVDSLTTFSVAQS</sequence>
<dbReference type="Proteomes" id="UP000673691">
    <property type="component" value="Unassembled WGS sequence"/>
</dbReference>
<reference evidence="11 12" key="1">
    <citation type="journal article" name="Sci. Rep.">
        <title>Genome-scale phylogenetic analyses confirm Olpidium as the closest living zoosporic fungus to the non-flagellated, terrestrial fungi.</title>
        <authorList>
            <person name="Chang Y."/>
            <person name="Rochon D."/>
            <person name="Sekimoto S."/>
            <person name="Wang Y."/>
            <person name="Chovatia M."/>
            <person name="Sandor L."/>
            <person name="Salamov A."/>
            <person name="Grigoriev I.V."/>
            <person name="Stajich J.E."/>
            <person name="Spatafora J.W."/>
        </authorList>
    </citation>
    <scope>NUCLEOTIDE SEQUENCE [LARGE SCALE GENOMIC DNA]</scope>
    <source>
        <strain evidence="11">S191</strain>
    </source>
</reference>
<evidence type="ECO:0000313" key="11">
    <source>
        <dbReference type="EMBL" id="KAG5456040.1"/>
    </source>
</evidence>
<evidence type="ECO:0000259" key="10">
    <source>
        <dbReference type="PROSITE" id="PS50860"/>
    </source>
</evidence>
<evidence type="ECO:0000256" key="7">
    <source>
        <dbReference type="ARBA" id="ARBA00022884"/>
    </source>
</evidence>
<keyword evidence="8" id="KW-0648">Protein biosynthesis</keyword>
<dbReference type="FunFam" id="2.40.30.130:FF:000004">
    <property type="entry name" value="Alanine--tRNA ligase"/>
    <property type="match status" value="1"/>
</dbReference>
<evidence type="ECO:0000256" key="9">
    <source>
        <dbReference type="ARBA" id="ARBA00023146"/>
    </source>
</evidence>
<feature type="non-terminal residue" evidence="11">
    <location>
        <position position="348"/>
    </location>
</feature>
<accession>A0A8H7ZMV5</accession>
<keyword evidence="5" id="KW-0547">Nucleotide-binding</keyword>
<dbReference type="InterPro" id="IPR018162">
    <property type="entry name" value="Ala-tRNA-ligase_IIc_anticod-bd"/>
</dbReference>
<evidence type="ECO:0000256" key="2">
    <source>
        <dbReference type="ARBA" id="ARBA00013168"/>
    </source>
</evidence>
<dbReference type="InterPro" id="IPR050058">
    <property type="entry name" value="Ala-tRNA_ligase"/>
</dbReference>